<keyword evidence="1" id="KW-0378">Hydrolase</keyword>
<protein>
    <recommendedName>
        <fullName evidence="2">PPM-type phosphatase domain-containing protein</fullName>
    </recommendedName>
</protein>
<dbReference type="AlphaFoldDB" id="A0A381V3F9"/>
<accession>A0A381V3F9</accession>
<dbReference type="Gene3D" id="2.60.40.10">
    <property type="entry name" value="Immunoglobulins"/>
    <property type="match status" value="1"/>
</dbReference>
<dbReference type="GO" id="GO:0016791">
    <property type="term" value="F:phosphatase activity"/>
    <property type="evidence" value="ECO:0007669"/>
    <property type="project" value="TreeGrafter"/>
</dbReference>
<organism evidence="3">
    <name type="scientific">marine metagenome</name>
    <dbReference type="NCBI Taxonomy" id="408172"/>
    <lineage>
        <taxon>unclassified sequences</taxon>
        <taxon>metagenomes</taxon>
        <taxon>ecological metagenomes</taxon>
    </lineage>
</organism>
<dbReference type="SUPFAM" id="SSF63829">
    <property type="entry name" value="Calcium-dependent phosphotriesterase"/>
    <property type="match status" value="3"/>
</dbReference>
<dbReference type="EMBL" id="UINC01007751">
    <property type="protein sequence ID" value="SVA34912.1"/>
    <property type="molecule type" value="Genomic_DNA"/>
</dbReference>
<dbReference type="InterPro" id="IPR015943">
    <property type="entry name" value="WD40/YVTN_repeat-like_dom_sf"/>
</dbReference>
<dbReference type="PANTHER" id="PTHR43156:SF2">
    <property type="entry name" value="STAGE II SPORULATION PROTEIN E"/>
    <property type="match status" value="1"/>
</dbReference>
<evidence type="ECO:0000256" key="1">
    <source>
        <dbReference type="ARBA" id="ARBA00022801"/>
    </source>
</evidence>
<dbReference type="InterPro" id="IPR011110">
    <property type="entry name" value="Reg_prop"/>
</dbReference>
<dbReference type="PANTHER" id="PTHR43156">
    <property type="entry name" value="STAGE II SPORULATION PROTEIN E-RELATED"/>
    <property type="match status" value="1"/>
</dbReference>
<dbReference type="Gene3D" id="2.130.10.10">
    <property type="entry name" value="YVTN repeat-like/Quinoprotein amine dehydrogenase"/>
    <property type="match status" value="3"/>
</dbReference>
<dbReference type="InterPro" id="IPR036457">
    <property type="entry name" value="PPM-type-like_dom_sf"/>
</dbReference>
<gene>
    <name evidence="3" type="ORF">METZ01_LOCUS87766</name>
</gene>
<feature type="domain" description="PPM-type phosphatase" evidence="2">
    <location>
        <begin position="897"/>
        <end position="1071"/>
    </location>
</feature>
<sequence>MRFRGTLLLIFLFAFLHGHTFSSLTVEKGLSDNLVRTLTIDGRGFLWVGTNEGLNRYDGYEVTVYRSNPFDDKTISGNRIWTSFKDANGDVWFGTDNSIDLYRWTNDSFTRFSTESRPTSVFQDKYGSIWVSTIDKGLLKIDTPSKNTTKYLFNALDPTSISNNSFSSFQKTPIVQADSGLWIGSDNGLNYYDHKKNIFKRYYSSESQNSISGNGINALHIDDGFLWVGSNYGLDKINLENKTIERMAYNGWFSMTGMYAVTQIVPFEKNNTMEGGFWMSTYSGLVYYDKNMESWYDVEHELLFGKPINNILRDTAGNLWIDMNGELVFFNTAAFYYQYGSIAENDIVLVEHDLKNEQSILDHTLNTMVSDLQYGTWLGTPRGVSKKIELVDVFSSFVYGYPGLEKVFVDKNNNVWCSSETGLHQFDQKGKTIRNFVSDPTDPNTLISNESGPFIIDAQRNVVWVGSSFNGLSKIELGFDLRTGKDFVTKQKVIRYTHSKEVNNTVLSGNINQMYLDKQGNVFLSFKGGVVKINDDGIQRYEFLDQLGNYHLSDISSFIETGTGDFWVGSKNHGLYKLNKENMAVIKHYTLDKTDKKSFSSSVVFALFEDKNNTLWIGTGGDGLYKYVQESDGFVRFTIADGLPSNTILALQEDNTGQLWIGTRNGLSRLNVENATFTNFGATDGMGHRIFKQNSFSINKNGGVYVGTGDRVISFYPNNIQKNETPPTLSISYVNTYDLDNNKSKKDIHEGVVTIYNNEKKIEIGIVGISYKKTEKNKFRYRVSNLTSGWVDTGNQRKIVLQGLQPDEYSFSFTASNNDNVWSAPSNELKLVVKPPFYKTMWAYSAYLGLAFLTTLGAVKSRDKKQIAKIEEGRRTKELEEAREFQMKMLPKKCPKVMDLEIVADIKTATEVGGDYYDFFPQKDDSLYVVVGDATGHGMTAGMMVSITKAGLYGTPPNIPPNEVSYILNRTIKAIELGKNKMAISIARFWEDRVELTSAAMPPLYHYKSTTEDVDEILLEGLPLGSFKGETYGQVEIPSEPGDAFVFISDGLPEATNKSEKMLGYRAVLDC</sequence>
<feature type="non-terminal residue" evidence="3">
    <location>
        <position position="1071"/>
    </location>
</feature>
<evidence type="ECO:0000313" key="3">
    <source>
        <dbReference type="EMBL" id="SVA34912.1"/>
    </source>
</evidence>
<name>A0A381V3F9_9ZZZZ</name>
<dbReference type="Gene3D" id="3.60.40.10">
    <property type="entry name" value="PPM-type phosphatase domain"/>
    <property type="match status" value="1"/>
</dbReference>
<dbReference type="InterPro" id="IPR052016">
    <property type="entry name" value="Bact_Sigma-Reg"/>
</dbReference>
<dbReference type="SMART" id="SM00331">
    <property type="entry name" value="PP2C_SIG"/>
    <property type="match status" value="1"/>
</dbReference>
<dbReference type="Pfam" id="PF07228">
    <property type="entry name" value="SpoIIE"/>
    <property type="match status" value="1"/>
</dbReference>
<dbReference type="Pfam" id="PF07494">
    <property type="entry name" value="Reg_prop"/>
    <property type="match status" value="4"/>
</dbReference>
<dbReference type="InterPro" id="IPR001932">
    <property type="entry name" value="PPM-type_phosphatase-like_dom"/>
</dbReference>
<dbReference type="InterPro" id="IPR013783">
    <property type="entry name" value="Ig-like_fold"/>
</dbReference>
<reference evidence="3" key="1">
    <citation type="submission" date="2018-05" db="EMBL/GenBank/DDBJ databases">
        <authorList>
            <person name="Lanie J.A."/>
            <person name="Ng W.-L."/>
            <person name="Kazmierczak K.M."/>
            <person name="Andrzejewski T.M."/>
            <person name="Davidsen T.M."/>
            <person name="Wayne K.J."/>
            <person name="Tettelin H."/>
            <person name="Glass J.I."/>
            <person name="Rusch D."/>
            <person name="Podicherti R."/>
            <person name="Tsui H.-C.T."/>
            <person name="Winkler M.E."/>
        </authorList>
    </citation>
    <scope>NUCLEOTIDE SEQUENCE</scope>
</reference>
<proteinExistence type="predicted"/>
<evidence type="ECO:0000259" key="2">
    <source>
        <dbReference type="SMART" id="SM00331"/>
    </source>
</evidence>